<comment type="caution">
    <text evidence="7">The sequence shown here is derived from an EMBL/GenBank/DDBJ whole genome shotgun (WGS) entry which is preliminary data.</text>
</comment>
<keyword evidence="3" id="KW-0804">Transcription</keyword>
<dbReference type="PANTHER" id="PTHR47506">
    <property type="entry name" value="TRANSCRIPTIONAL REGULATORY PROTEIN"/>
    <property type="match status" value="1"/>
</dbReference>
<gene>
    <name evidence="6" type="ORF">CH360_17290</name>
    <name evidence="7" type="ORF">CH373_17715</name>
</gene>
<keyword evidence="8" id="KW-1185">Reference proteome</keyword>
<feature type="DNA-binding region" description="H-T-H motif" evidence="4">
    <location>
        <begin position="35"/>
        <end position="54"/>
    </location>
</feature>
<evidence type="ECO:0000313" key="6">
    <source>
        <dbReference type="EMBL" id="PJZ68210.1"/>
    </source>
</evidence>
<evidence type="ECO:0000313" key="9">
    <source>
        <dbReference type="Proteomes" id="UP000231990"/>
    </source>
</evidence>
<evidence type="ECO:0000256" key="2">
    <source>
        <dbReference type="ARBA" id="ARBA00023125"/>
    </source>
</evidence>
<accession>A0A2M9ZI64</accession>
<feature type="domain" description="HTH tetR-type" evidence="5">
    <location>
        <begin position="12"/>
        <end position="72"/>
    </location>
</feature>
<dbReference type="Proteomes" id="UP000231962">
    <property type="component" value="Unassembled WGS sequence"/>
</dbReference>
<name>A0A2M9ZI64_9LEPT</name>
<dbReference type="InterPro" id="IPR036271">
    <property type="entry name" value="Tet_transcr_reg_TetR-rel_C_sf"/>
</dbReference>
<dbReference type="EMBL" id="NPDZ01000020">
    <property type="protein sequence ID" value="PJZ71757.1"/>
    <property type="molecule type" value="Genomic_DNA"/>
</dbReference>
<evidence type="ECO:0000313" key="8">
    <source>
        <dbReference type="Proteomes" id="UP000231962"/>
    </source>
</evidence>
<sequence>MLRGAILGRKSTGIRERIIQESKDLFYFQGFGNTSLKEIVEKCGTNKTTFYEYFSSKDELGEIYLRNYIESENNSLNEVVNTINSPEELVKWWVDINLAELKDPDRYNACPIVGFSYQQPLAEHRWDDQLNDFTRTREGIFARFFEKCQANGYTLRYPAAHTGVLANMIEQGSLAAWKLTRKEESILNFGPLFLSLFQKDANETEKLLPKF</sequence>
<dbReference type="PRINTS" id="PR00455">
    <property type="entry name" value="HTHTETR"/>
</dbReference>
<evidence type="ECO:0000313" key="7">
    <source>
        <dbReference type="EMBL" id="PJZ71757.1"/>
    </source>
</evidence>
<evidence type="ECO:0000256" key="3">
    <source>
        <dbReference type="ARBA" id="ARBA00023163"/>
    </source>
</evidence>
<dbReference type="Proteomes" id="UP000231990">
    <property type="component" value="Unassembled WGS sequence"/>
</dbReference>
<dbReference type="PROSITE" id="PS50977">
    <property type="entry name" value="HTH_TETR_2"/>
    <property type="match status" value="1"/>
</dbReference>
<dbReference type="SUPFAM" id="SSF46689">
    <property type="entry name" value="Homeodomain-like"/>
    <property type="match status" value="1"/>
</dbReference>
<dbReference type="EMBL" id="NPDY01000029">
    <property type="protein sequence ID" value="PJZ68210.1"/>
    <property type="molecule type" value="Genomic_DNA"/>
</dbReference>
<dbReference type="Gene3D" id="1.10.357.10">
    <property type="entry name" value="Tetracycline Repressor, domain 2"/>
    <property type="match status" value="1"/>
</dbReference>
<evidence type="ECO:0000256" key="1">
    <source>
        <dbReference type="ARBA" id="ARBA00023015"/>
    </source>
</evidence>
<dbReference type="InterPro" id="IPR009057">
    <property type="entry name" value="Homeodomain-like_sf"/>
</dbReference>
<keyword evidence="2 4" id="KW-0238">DNA-binding</keyword>
<organism evidence="7 9">
    <name type="scientific">Leptospira perolatii</name>
    <dbReference type="NCBI Taxonomy" id="2023191"/>
    <lineage>
        <taxon>Bacteria</taxon>
        <taxon>Pseudomonadati</taxon>
        <taxon>Spirochaetota</taxon>
        <taxon>Spirochaetia</taxon>
        <taxon>Leptospirales</taxon>
        <taxon>Leptospiraceae</taxon>
        <taxon>Leptospira</taxon>
    </lineage>
</organism>
<evidence type="ECO:0000259" key="5">
    <source>
        <dbReference type="PROSITE" id="PS50977"/>
    </source>
</evidence>
<dbReference type="PANTHER" id="PTHR47506:SF1">
    <property type="entry name" value="HTH-TYPE TRANSCRIPTIONAL REGULATOR YJDC"/>
    <property type="match status" value="1"/>
</dbReference>
<keyword evidence="1" id="KW-0805">Transcription regulation</keyword>
<dbReference type="GO" id="GO:0003677">
    <property type="term" value="F:DNA binding"/>
    <property type="evidence" value="ECO:0007669"/>
    <property type="project" value="UniProtKB-UniRule"/>
</dbReference>
<dbReference type="SUPFAM" id="SSF48498">
    <property type="entry name" value="Tetracyclin repressor-like, C-terminal domain"/>
    <property type="match status" value="1"/>
</dbReference>
<evidence type="ECO:0000256" key="4">
    <source>
        <dbReference type="PROSITE-ProRule" id="PRU00335"/>
    </source>
</evidence>
<dbReference type="OrthoDB" id="9812484at2"/>
<dbReference type="Pfam" id="PF00440">
    <property type="entry name" value="TetR_N"/>
    <property type="match status" value="1"/>
</dbReference>
<dbReference type="InterPro" id="IPR001647">
    <property type="entry name" value="HTH_TetR"/>
</dbReference>
<dbReference type="AlphaFoldDB" id="A0A2M9ZI64"/>
<reference evidence="8 9" key="1">
    <citation type="submission" date="2017-07" db="EMBL/GenBank/DDBJ databases">
        <title>Leptospira spp. isolated from tropical soils.</title>
        <authorList>
            <person name="Thibeaux R."/>
            <person name="Iraola G."/>
            <person name="Ferres I."/>
            <person name="Bierque E."/>
            <person name="Girault D."/>
            <person name="Soupe-Gilbert M.-E."/>
            <person name="Picardeau M."/>
            <person name="Goarant C."/>
        </authorList>
    </citation>
    <scope>NUCLEOTIDE SEQUENCE [LARGE SCALE GENOMIC DNA]</scope>
    <source>
        <strain evidence="7 9">FH1-B-B1</strain>
        <strain evidence="6 8">FH1-B-C1</strain>
    </source>
</reference>
<proteinExistence type="predicted"/>
<protein>
    <recommendedName>
        <fullName evidence="5">HTH tetR-type domain-containing protein</fullName>
    </recommendedName>
</protein>